<gene>
    <name evidence="1" type="ORF">VAMP_262149n70</name>
</gene>
<sequence>MFIKKVLANIIEKLMSLINLVVSFRDKDTKKVKHRNIANLSELPPKSKNIKMRLCGLIMLRI</sequence>
<accession>A0ABS5QMT7</accession>
<protein>
    <submittedName>
        <fullName evidence="1">Uncharacterized protein</fullName>
    </submittedName>
</protein>
<organism evidence="1 2">
    <name type="scientific">Candidatus Vampirococcus lugosii</name>
    <dbReference type="NCBI Taxonomy" id="2789015"/>
    <lineage>
        <taxon>Bacteria</taxon>
        <taxon>Candidatus Absconditibacteriota</taxon>
        <taxon>Vampirococcus</taxon>
    </lineage>
</organism>
<proteinExistence type="predicted"/>
<name>A0ABS5QMT7_9BACT</name>
<evidence type="ECO:0000313" key="2">
    <source>
        <dbReference type="Proteomes" id="UP000680365"/>
    </source>
</evidence>
<dbReference type="Proteomes" id="UP000680365">
    <property type="component" value="Unassembled WGS sequence"/>
</dbReference>
<reference evidence="1 2" key="1">
    <citation type="journal article" date="2021" name="Nat. Commun.">
        <title>Reductive evolution and unique predatory mode in the CPR bacterium Vampirococcus lugosii.</title>
        <authorList>
            <person name="Moreira D."/>
            <person name="Zivanovic Y."/>
            <person name="Lopez-Archilla A.I."/>
            <person name="Iniesto M."/>
            <person name="Lopez-Garcia P."/>
        </authorList>
    </citation>
    <scope>NUCLEOTIDE SEQUENCE [LARGE SCALE GENOMIC DNA]</scope>
    <source>
        <strain evidence="1">Chiprana</strain>
    </source>
</reference>
<comment type="caution">
    <text evidence="1">The sequence shown here is derived from an EMBL/GenBank/DDBJ whole genome shotgun (WGS) entry which is preliminary data.</text>
</comment>
<keyword evidence="2" id="KW-1185">Reference proteome</keyword>
<dbReference type="EMBL" id="JAEDAM010000099">
    <property type="protein sequence ID" value="MBS8122482.1"/>
    <property type="molecule type" value="Genomic_DNA"/>
</dbReference>
<evidence type="ECO:0000313" key="1">
    <source>
        <dbReference type="EMBL" id="MBS8122482.1"/>
    </source>
</evidence>